<keyword evidence="2" id="KW-1185">Reference proteome</keyword>
<evidence type="ECO:0000313" key="2">
    <source>
        <dbReference type="Proteomes" id="UP000181997"/>
    </source>
</evidence>
<reference evidence="2" key="1">
    <citation type="submission" date="2016-08" db="EMBL/GenBank/DDBJ databases">
        <authorList>
            <person name="Varghese N."/>
            <person name="Submissions Spin"/>
        </authorList>
    </citation>
    <scope>NUCLEOTIDE SEQUENCE [LARGE SCALE GENOMIC DNA]</scope>
    <source>
        <strain evidence="2">SGD-1123</strain>
    </source>
</reference>
<dbReference type="EMBL" id="FMAU01000003">
    <property type="protein sequence ID" value="SCC14196.1"/>
    <property type="molecule type" value="Genomic_DNA"/>
</dbReference>
<gene>
    <name evidence="1" type="ORF">GA0061094_2649</name>
</gene>
<sequence>MQFHSGDKVVYNNEEYVVQWVYDTGYLEISKDRISNCVLVHITEIVLKKE</sequence>
<accession>A0A1C4C4Z2</accession>
<evidence type="ECO:0000313" key="1">
    <source>
        <dbReference type="EMBL" id="SCC14196.1"/>
    </source>
</evidence>
<dbReference type="Proteomes" id="UP000181997">
    <property type="component" value="Unassembled WGS sequence"/>
</dbReference>
<name>A0A1C4C4Z2_9BACI</name>
<protein>
    <submittedName>
        <fullName evidence="1">Uncharacterized protein</fullName>
    </submittedName>
</protein>
<organism evidence="1 2">
    <name type="scientific">[Bacillus] enclensis</name>
    <dbReference type="NCBI Taxonomy" id="1402860"/>
    <lineage>
        <taxon>Bacteria</taxon>
        <taxon>Bacillati</taxon>
        <taxon>Bacillota</taxon>
        <taxon>Bacilli</taxon>
        <taxon>Bacillales</taxon>
        <taxon>Bacillaceae</taxon>
        <taxon>Rossellomorea</taxon>
    </lineage>
</organism>
<proteinExistence type="predicted"/>
<dbReference type="AlphaFoldDB" id="A0A1C4C4Z2"/>